<reference evidence="1 2" key="1">
    <citation type="journal article" date="2022" name="Gigascience">
        <title>A chromosome-level genome assembly and annotation of the desert horned lizard, Phrynosoma platyrhinos, provides insight into chromosomal rearrangements among reptiles.</title>
        <authorList>
            <person name="Koochekian N."/>
            <person name="Ascanio A."/>
            <person name="Farleigh K."/>
            <person name="Card D.C."/>
            <person name="Schield D.R."/>
            <person name="Castoe T.A."/>
            <person name="Jezkova T."/>
        </authorList>
    </citation>
    <scope>NUCLEOTIDE SEQUENCE [LARGE SCALE GENOMIC DNA]</scope>
    <source>
        <strain evidence="1">NK-2021</strain>
    </source>
</reference>
<keyword evidence="2" id="KW-1185">Reference proteome</keyword>
<comment type="caution">
    <text evidence="1">The sequence shown here is derived from an EMBL/GenBank/DDBJ whole genome shotgun (WGS) entry which is preliminary data.</text>
</comment>
<organism evidence="1 2">
    <name type="scientific">Phrynosoma platyrhinos</name>
    <name type="common">Desert horned lizard</name>
    <dbReference type="NCBI Taxonomy" id="52577"/>
    <lineage>
        <taxon>Eukaryota</taxon>
        <taxon>Metazoa</taxon>
        <taxon>Chordata</taxon>
        <taxon>Craniata</taxon>
        <taxon>Vertebrata</taxon>
        <taxon>Euteleostomi</taxon>
        <taxon>Lepidosauria</taxon>
        <taxon>Squamata</taxon>
        <taxon>Bifurcata</taxon>
        <taxon>Unidentata</taxon>
        <taxon>Episquamata</taxon>
        <taxon>Toxicofera</taxon>
        <taxon>Iguania</taxon>
        <taxon>Phrynosomatidae</taxon>
        <taxon>Phrynosomatinae</taxon>
        <taxon>Phrynosoma</taxon>
    </lineage>
</organism>
<gene>
    <name evidence="1" type="ORF">JD844_025630</name>
</gene>
<dbReference type="PROSITE" id="PS00150">
    <property type="entry name" value="ACYLPHOSPHATASE_1"/>
    <property type="match status" value="1"/>
</dbReference>
<dbReference type="Proteomes" id="UP000826234">
    <property type="component" value="Unassembled WGS sequence"/>
</dbReference>
<protein>
    <submittedName>
        <fullName evidence="1">Uncharacterized protein</fullName>
    </submittedName>
</protein>
<evidence type="ECO:0000313" key="1">
    <source>
        <dbReference type="EMBL" id="KAH0622859.1"/>
    </source>
</evidence>
<sequence>MRLVGGRSPVKFGPRGLPSRASLRWGREERKTLARSPSVRIRSPLLAAGVTLSPFPNIMSQVLKSVDYEIFGRVQGVCFRMCPMSSPEKFDGSPDQFQAFLSHCQLYMQLHSENFHIDQEMEDQKQAELYLYGSTSVDFARSYPAKKDTPHYWKTGHLRPKWALWPGMAKSGSTPDNR</sequence>
<accession>A0ABQ7SZH6</accession>
<dbReference type="InterPro" id="IPR017968">
    <property type="entry name" value="Acylphosphatase_CS"/>
</dbReference>
<proteinExistence type="predicted"/>
<dbReference type="EMBL" id="JAIPUX010003289">
    <property type="protein sequence ID" value="KAH0622859.1"/>
    <property type="molecule type" value="Genomic_DNA"/>
</dbReference>
<evidence type="ECO:0000313" key="2">
    <source>
        <dbReference type="Proteomes" id="UP000826234"/>
    </source>
</evidence>
<name>A0ABQ7SZH6_PHRPL</name>